<keyword evidence="3" id="KW-1185">Reference proteome</keyword>
<accession>A0ABR3VRY6</accession>
<organism evidence="2 3">
    <name type="scientific">Phialemonium thermophilum</name>
    <dbReference type="NCBI Taxonomy" id="223376"/>
    <lineage>
        <taxon>Eukaryota</taxon>
        <taxon>Fungi</taxon>
        <taxon>Dikarya</taxon>
        <taxon>Ascomycota</taxon>
        <taxon>Pezizomycotina</taxon>
        <taxon>Sordariomycetes</taxon>
        <taxon>Sordariomycetidae</taxon>
        <taxon>Cephalothecales</taxon>
        <taxon>Cephalothecaceae</taxon>
        <taxon>Phialemonium</taxon>
    </lineage>
</organism>
<evidence type="ECO:0000313" key="2">
    <source>
        <dbReference type="EMBL" id="KAL1844429.1"/>
    </source>
</evidence>
<comment type="caution">
    <text evidence="2">The sequence shown here is derived from an EMBL/GenBank/DDBJ whole genome shotgun (WGS) entry which is preliminary data.</text>
</comment>
<proteinExistence type="predicted"/>
<reference evidence="2 3" key="1">
    <citation type="journal article" date="2024" name="Commun. Biol.">
        <title>Comparative genomic analysis of thermophilic fungi reveals convergent evolutionary adaptations and gene losses.</title>
        <authorList>
            <person name="Steindorff A.S."/>
            <person name="Aguilar-Pontes M.V."/>
            <person name="Robinson A.J."/>
            <person name="Andreopoulos B."/>
            <person name="LaButti K."/>
            <person name="Kuo A."/>
            <person name="Mondo S."/>
            <person name="Riley R."/>
            <person name="Otillar R."/>
            <person name="Haridas S."/>
            <person name="Lipzen A."/>
            <person name="Grimwood J."/>
            <person name="Schmutz J."/>
            <person name="Clum A."/>
            <person name="Reid I.D."/>
            <person name="Moisan M.C."/>
            <person name="Butler G."/>
            <person name="Nguyen T.T.M."/>
            <person name="Dewar K."/>
            <person name="Conant G."/>
            <person name="Drula E."/>
            <person name="Henrissat B."/>
            <person name="Hansel C."/>
            <person name="Singer S."/>
            <person name="Hutchinson M.I."/>
            <person name="de Vries R.P."/>
            <person name="Natvig D.O."/>
            <person name="Powell A.J."/>
            <person name="Tsang A."/>
            <person name="Grigoriev I.V."/>
        </authorList>
    </citation>
    <scope>NUCLEOTIDE SEQUENCE [LARGE SCALE GENOMIC DNA]</scope>
    <source>
        <strain evidence="2 3">ATCC 24622</strain>
    </source>
</reference>
<gene>
    <name evidence="2" type="ORF">VTK73DRAFT_2570</name>
</gene>
<name>A0ABR3VRY6_9PEZI</name>
<dbReference type="EMBL" id="JAZHXJ010001725">
    <property type="protein sequence ID" value="KAL1844429.1"/>
    <property type="molecule type" value="Genomic_DNA"/>
</dbReference>
<protein>
    <submittedName>
        <fullName evidence="2">Uncharacterized protein</fullName>
    </submittedName>
</protein>
<feature type="compositionally biased region" description="Basic and acidic residues" evidence="1">
    <location>
        <begin position="95"/>
        <end position="108"/>
    </location>
</feature>
<evidence type="ECO:0000256" key="1">
    <source>
        <dbReference type="SAM" id="MobiDB-lite"/>
    </source>
</evidence>
<evidence type="ECO:0000313" key="3">
    <source>
        <dbReference type="Proteomes" id="UP001586593"/>
    </source>
</evidence>
<sequence length="280" mass="30875">MGPGVCVLLARPFFILFYFIYPRSFFYATCGSRCTSSRLRRNDCDSHIRKNNPRRPHSIPTTPMQHCIHSNTHIHAHTRTHAHTHTNDGGPTSETHIHNDGSISSRHDDAKSWSGCGLARGGTGRRCRTQGQHAEPFVDIRSLPASREVREAACTNSKRVGLRGLDEGGDSGTGDWCRSVAASAYCSFPCSPFLIILLVVLGSCNCVDGGLVHISLPPRPTCSFYLLTEIFRWPLSSLSMCTPSGLEVARQHGSRDHRIVACFASRGRGRPWESLAGLYE</sequence>
<dbReference type="Proteomes" id="UP001586593">
    <property type="component" value="Unassembled WGS sequence"/>
</dbReference>
<feature type="region of interest" description="Disordered" evidence="1">
    <location>
        <begin position="79"/>
        <end position="108"/>
    </location>
</feature>